<gene>
    <name evidence="1" type="ORF">M501DRAFT_53860</name>
</gene>
<proteinExistence type="predicted"/>
<evidence type="ECO:0000313" key="1">
    <source>
        <dbReference type="EMBL" id="KAF2843042.1"/>
    </source>
</evidence>
<dbReference type="Proteomes" id="UP000799429">
    <property type="component" value="Unassembled WGS sequence"/>
</dbReference>
<evidence type="ECO:0000313" key="2">
    <source>
        <dbReference type="Proteomes" id="UP000799429"/>
    </source>
</evidence>
<keyword evidence="2" id="KW-1185">Reference proteome</keyword>
<reference evidence="1" key="1">
    <citation type="journal article" date="2020" name="Stud. Mycol.">
        <title>101 Dothideomycetes genomes: a test case for predicting lifestyles and emergence of pathogens.</title>
        <authorList>
            <person name="Haridas S."/>
            <person name="Albert R."/>
            <person name="Binder M."/>
            <person name="Bloem J."/>
            <person name="Labutti K."/>
            <person name="Salamov A."/>
            <person name="Andreopoulos B."/>
            <person name="Baker S."/>
            <person name="Barry K."/>
            <person name="Bills G."/>
            <person name="Bluhm B."/>
            <person name="Cannon C."/>
            <person name="Castanera R."/>
            <person name="Culley D."/>
            <person name="Daum C."/>
            <person name="Ezra D."/>
            <person name="Gonzalez J."/>
            <person name="Henrissat B."/>
            <person name="Kuo A."/>
            <person name="Liang C."/>
            <person name="Lipzen A."/>
            <person name="Lutzoni F."/>
            <person name="Magnuson J."/>
            <person name="Mondo S."/>
            <person name="Nolan M."/>
            <person name="Ohm R."/>
            <person name="Pangilinan J."/>
            <person name="Park H.-J."/>
            <person name="Ramirez L."/>
            <person name="Alfaro M."/>
            <person name="Sun H."/>
            <person name="Tritt A."/>
            <person name="Yoshinaga Y."/>
            <person name="Zwiers L.-H."/>
            <person name="Turgeon B."/>
            <person name="Goodwin S."/>
            <person name="Spatafora J."/>
            <person name="Crous P."/>
            <person name="Grigoriev I."/>
        </authorList>
    </citation>
    <scope>NUCLEOTIDE SEQUENCE</scope>
    <source>
        <strain evidence="1">CBS 101060</strain>
    </source>
</reference>
<protein>
    <submittedName>
        <fullName evidence="1">Uncharacterized protein</fullName>
    </submittedName>
</protein>
<accession>A0A9P4VVH5</accession>
<dbReference type="AlphaFoldDB" id="A0A9P4VVH5"/>
<organism evidence="1 2">
    <name type="scientific">Patellaria atrata CBS 101060</name>
    <dbReference type="NCBI Taxonomy" id="1346257"/>
    <lineage>
        <taxon>Eukaryota</taxon>
        <taxon>Fungi</taxon>
        <taxon>Dikarya</taxon>
        <taxon>Ascomycota</taxon>
        <taxon>Pezizomycotina</taxon>
        <taxon>Dothideomycetes</taxon>
        <taxon>Dothideomycetes incertae sedis</taxon>
        <taxon>Patellariales</taxon>
        <taxon>Patellariaceae</taxon>
        <taxon>Patellaria</taxon>
    </lineage>
</organism>
<comment type="caution">
    <text evidence="1">The sequence shown here is derived from an EMBL/GenBank/DDBJ whole genome shotgun (WGS) entry which is preliminary data.</text>
</comment>
<dbReference type="EMBL" id="MU006089">
    <property type="protein sequence ID" value="KAF2843042.1"/>
    <property type="molecule type" value="Genomic_DNA"/>
</dbReference>
<name>A0A9P4VVH5_9PEZI</name>
<sequence>MTFTPDSIQRIAMKAEQTLVAKSETYNIANLKPRVKAKHFTYTLNCYTVCLVPTGSRHWIRYNQRLRSSASQNAYHKFHRTPLIPCSPLKALPVLYKRTLTLKSLLFITSGIPHLTQLFLLPSEIAIEGIIHGLEDYKSAAQVYNALKSPLSAYIKDHKSRLLRIRCSELDYHLAASVRGCFACYFSSGT</sequence>